<evidence type="ECO:0000256" key="5">
    <source>
        <dbReference type="ARBA" id="ARBA00022989"/>
    </source>
</evidence>
<evidence type="ECO:0000256" key="7">
    <source>
        <dbReference type="SAM" id="Phobius"/>
    </source>
</evidence>
<feature type="transmembrane region" description="Helical" evidence="7">
    <location>
        <begin position="171"/>
        <end position="192"/>
    </location>
</feature>
<keyword evidence="10" id="KW-1185">Reference proteome</keyword>
<dbReference type="PANTHER" id="PTHR30012:SF0">
    <property type="entry name" value="TYPE II SECRETION SYSTEM PROTEIN F-RELATED"/>
    <property type="match status" value="1"/>
</dbReference>
<dbReference type="Gene3D" id="1.20.81.30">
    <property type="entry name" value="Type II secretion system (T2SS), domain F"/>
    <property type="match status" value="1"/>
</dbReference>
<dbReference type="Pfam" id="PF00482">
    <property type="entry name" value="T2SSF"/>
    <property type="match status" value="1"/>
</dbReference>
<sequence>QLPFVSWSLLFMREVALEFGVLVLGVFVVFCMGCFGLYKRIELLRRWIDFWVLKIPFLGRVLRDFERVQFLLSFFWLYRSKIPLQEALEISTKSLHNAYLAHKGSGIFNKVSQGVEIKEALGVMFEGFGEQLLSGTYNEIGFLESLEVLLELYEEEFQTHSEALLAAIEPLMVLALGVLVLWLALGIFLPLWELPLHIQDV</sequence>
<dbReference type="Proteomes" id="UP000700059">
    <property type="component" value="Unassembled WGS sequence"/>
</dbReference>
<comment type="similarity">
    <text evidence="2">Belongs to the GSP F family.</text>
</comment>
<proteinExistence type="inferred from homology"/>
<evidence type="ECO:0000259" key="8">
    <source>
        <dbReference type="Pfam" id="PF00482"/>
    </source>
</evidence>
<name>A0ABS7JQ78_9HELI</name>
<feature type="non-terminal residue" evidence="9">
    <location>
        <position position="1"/>
    </location>
</feature>
<dbReference type="InterPro" id="IPR018076">
    <property type="entry name" value="T2SS_GspF_dom"/>
</dbReference>
<evidence type="ECO:0000313" key="10">
    <source>
        <dbReference type="Proteomes" id="UP000700059"/>
    </source>
</evidence>
<evidence type="ECO:0000256" key="3">
    <source>
        <dbReference type="ARBA" id="ARBA00022475"/>
    </source>
</evidence>
<gene>
    <name evidence="9" type="ORF">K4G57_08875</name>
</gene>
<dbReference type="PANTHER" id="PTHR30012">
    <property type="entry name" value="GENERAL SECRETION PATHWAY PROTEIN"/>
    <property type="match status" value="1"/>
</dbReference>
<keyword evidence="3" id="KW-1003">Cell membrane</keyword>
<comment type="caution">
    <text evidence="9">The sequence shown here is derived from an EMBL/GenBank/DDBJ whole genome shotgun (WGS) entry which is preliminary data.</text>
</comment>
<evidence type="ECO:0000256" key="2">
    <source>
        <dbReference type="ARBA" id="ARBA00005745"/>
    </source>
</evidence>
<organism evidence="9 10">
    <name type="scientific">Helicobacter turcicus</name>
    <dbReference type="NCBI Taxonomy" id="2867412"/>
    <lineage>
        <taxon>Bacteria</taxon>
        <taxon>Pseudomonadati</taxon>
        <taxon>Campylobacterota</taxon>
        <taxon>Epsilonproteobacteria</taxon>
        <taxon>Campylobacterales</taxon>
        <taxon>Helicobacteraceae</taxon>
        <taxon>Helicobacter</taxon>
    </lineage>
</organism>
<keyword evidence="5 7" id="KW-1133">Transmembrane helix</keyword>
<dbReference type="EMBL" id="JAIGYQ010000023">
    <property type="protein sequence ID" value="MBX7491564.1"/>
    <property type="molecule type" value="Genomic_DNA"/>
</dbReference>
<protein>
    <submittedName>
        <fullName evidence="9">Type II secretion system F family protein</fullName>
    </submittedName>
</protein>
<evidence type="ECO:0000256" key="4">
    <source>
        <dbReference type="ARBA" id="ARBA00022692"/>
    </source>
</evidence>
<reference evidence="9 10" key="1">
    <citation type="submission" date="2021-08" db="EMBL/GenBank/DDBJ databases">
        <title>Helicobacter spp. isolated from feces of Anatolian Ground Squirrel (Spermophilus xanthoprymnus) in Turkey.</title>
        <authorList>
            <person name="Aydin F."/>
            <person name="Abay S."/>
            <person name="Kayman T."/>
            <person name="Karakaya E."/>
            <person name="Saticioglu I.B."/>
        </authorList>
    </citation>
    <scope>NUCLEOTIDE SEQUENCE [LARGE SCALE GENOMIC DNA]</scope>
    <source>
        <strain evidence="9 10">Faydin-H70</strain>
    </source>
</reference>
<feature type="transmembrane region" description="Helical" evidence="7">
    <location>
        <begin position="15"/>
        <end position="38"/>
    </location>
</feature>
<accession>A0ABS7JQ78</accession>
<dbReference type="InterPro" id="IPR042094">
    <property type="entry name" value="T2SS_GspF_sf"/>
</dbReference>
<keyword evidence="4 7" id="KW-0812">Transmembrane</keyword>
<comment type="subcellular location">
    <subcellularLocation>
        <location evidence="1">Cell membrane</location>
        <topology evidence="1">Multi-pass membrane protein</topology>
    </subcellularLocation>
</comment>
<feature type="domain" description="Type II secretion system protein GspF" evidence="8">
    <location>
        <begin position="73"/>
        <end position="190"/>
    </location>
</feature>
<evidence type="ECO:0000313" key="9">
    <source>
        <dbReference type="EMBL" id="MBX7491564.1"/>
    </source>
</evidence>
<dbReference type="RefSeq" id="WP_221561856.1">
    <property type="nucleotide sequence ID" value="NZ_JAIGYQ010000023.1"/>
</dbReference>
<keyword evidence="6 7" id="KW-0472">Membrane</keyword>
<evidence type="ECO:0000256" key="6">
    <source>
        <dbReference type="ARBA" id="ARBA00023136"/>
    </source>
</evidence>
<dbReference type="InterPro" id="IPR003004">
    <property type="entry name" value="GspF/PilC"/>
</dbReference>
<evidence type="ECO:0000256" key="1">
    <source>
        <dbReference type="ARBA" id="ARBA00004651"/>
    </source>
</evidence>